<dbReference type="Proteomes" id="UP000011014">
    <property type="component" value="Unassembled WGS sequence"/>
</dbReference>
<feature type="compositionally biased region" description="Basic and acidic residues" evidence="1">
    <location>
        <begin position="69"/>
        <end position="78"/>
    </location>
</feature>
<accession>E4YNC5</accession>
<feature type="region of interest" description="Disordered" evidence="1">
    <location>
        <begin position="68"/>
        <end position="93"/>
    </location>
</feature>
<proteinExistence type="predicted"/>
<sequence length="93" mass="11228">MDVRSFNFWFDFAWSFLFWSRISWCLVAVLVSDVEHVNDKQDCYKSNYVENIQKCWCISSKIQCSRMRTKTDRNRRQMENGNAGQDRRDEKTA</sequence>
<dbReference type="EMBL" id="FN654877">
    <property type="protein sequence ID" value="CBY36973.1"/>
    <property type="molecule type" value="Genomic_DNA"/>
</dbReference>
<organism evidence="3">
    <name type="scientific">Oikopleura dioica</name>
    <name type="common">Tunicate</name>
    <dbReference type="NCBI Taxonomy" id="34765"/>
    <lineage>
        <taxon>Eukaryota</taxon>
        <taxon>Metazoa</taxon>
        <taxon>Chordata</taxon>
        <taxon>Tunicata</taxon>
        <taxon>Appendicularia</taxon>
        <taxon>Copelata</taxon>
        <taxon>Oikopleuridae</taxon>
        <taxon>Oikopleura</taxon>
    </lineage>
</organism>
<feature type="signal peptide" evidence="2">
    <location>
        <begin position="1"/>
        <end position="25"/>
    </location>
</feature>
<reference evidence="3" key="1">
    <citation type="journal article" date="2010" name="Science">
        <title>Plasticity of animal genome architecture unmasked by rapid evolution of a pelagic tunicate.</title>
        <authorList>
            <person name="Denoeud F."/>
            <person name="Henriet S."/>
            <person name="Mungpakdee S."/>
            <person name="Aury J.M."/>
            <person name="Da Silva C."/>
            <person name="Brinkmann H."/>
            <person name="Mikhaleva J."/>
            <person name="Olsen L.C."/>
            <person name="Jubin C."/>
            <person name="Canestro C."/>
            <person name="Bouquet J.M."/>
            <person name="Danks G."/>
            <person name="Poulain J."/>
            <person name="Campsteijn C."/>
            <person name="Adamski M."/>
            <person name="Cross I."/>
            <person name="Yadetie F."/>
            <person name="Muffato M."/>
            <person name="Louis A."/>
            <person name="Butcher S."/>
            <person name="Tsagkogeorga G."/>
            <person name="Konrad A."/>
            <person name="Singh S."/>
            <person name="Jensen M.F."/>
            <person name="Cong E.H."/>
            <person name="Eikeseth-Otteraa H."/>
            <person name="Noel B."/>
            <person name="Anthouard V."/>
            <person name="Porcel B.M."/>
            <person name="Kachouri-Lafond R."/>
            <person name="Nishino A."/>
            <person name="Ugolini M."/>
            <person name="Chourrout P."/>
            <person name="Nishida H."/>
            <person name="Aasland R."/>
            <person name="Huzurbazar S."/>
            <person name="Westhof E."/>
            <person name="Delsuc F."/>
            <person name="Lehrach H."/>
            <person name="Reinhardt R."/>
            <person name="Weissenbach J."/>
            <person name="Roy S.W."/>
            <person name="Artiguenave F."/>
            <person name="Postlethwait J.H."/>
            <person name="Manak J.R."/>
            <person name="Thompson E.M."/>
            <person name="Jaillon O."/>
            <person name="Du Pasquier L."/>
            <person name="Boudinot P."/>
            <person name="Liberles D.A."/>
            <person name="Volff J.N."/>
            <person name="Philippe H."/>
            <person name="Lenhard B."/>
            <person name="Roest Crollius H."/>
            <person name="Wincker P."/>
            <person name="Chourrout D."/>
        </authorList>
    </citation>
    <scope>NUCLEOTIDE SEQUENCE [LARGE SCALE GENOMIC DNA]</scope>
</reference>
<evidence type="ECO:0000256" key="1">
    <source>
        <dbReference type="SAM" id="MobiDB-lite"/>
    </source>
</evidence>
<evidence type="ECO:0000313" key="3">
    <source>
        <dbReference type="EMBL" id="CBY36973.1"/>
    </source>
</evidence>
<feature type="chain" id="PRO_5003191314" description="Secreted protein" evidence="2">
    <location>
        <begin position="26"/>
        <end position="93"/>
    </location>
</feature>
<protein>
    <recommendedName>
        <fullName evidence="4">Secreted protein</fullName>
    </recommendedName>
</protein>
<name>E4YNC5_OIKDI</name>
<evidence type="ECO:0008006" key="4">
    <source>
        <dbReference type="Google" id="ProtNLM"/>
    </source>
</evidence>
<evidence type="ECO:0000256" key="2">
    <source>
        <dbReference type="SAM" id="SignalP"/>
    </source>
</evidence>
<dbReference type="AlphaFoldDB" id="E4YNC5"/>
<keyword evidence="2" id="KW-0732">Signal</keyword>
<gene>
    <name evidence="3" type="ORF">GSOID_T00030035001</name>
</gene>